<feature type="transmembrane region" description="Helical" evidence="1">
    <location>
        <begin position="95"/>
        <end position="116"/>
    </location>
</feature>
<keyword evidence="1" id="KW-1133">Transmembrane helix</keyword>
<gene>
    <name evidence="2" type="ORF">JOF33_001716</name>
</gene>
<dbReference type="EMBL" id="JAGINY010000001">
    <property type="protein sequence ID" value="MBP2333017.1"/>
    <property type="molecule type" value="Genomic_DNA"/>
</dbReference>
<keyword evidence="1" id="KW-0812">Transmembrane</keyword>
<dbReference type="Proteomes" id="UP001519305">
    <property type="component" value="Unassembled WGS sequence"/>
</dbReference>
<accession>A0ABS4U8M8</accession>
<keyword evidence="3" id="KW-1185">Reference proteome</keyword>
<feature type="transmembrane region" description="Helical" evidence="1">
    <location>
        <begin position="33"/>
        <end position="54"/>
    </location>
</feature>
<protein>
    <submittedName>
        <fullName evidence="2">Uncharacterized protein</fullName>
    </submittedName>
</protein>
<evidence type="ECO:0000313" key="3">
    <source>
        <dbReference type="Proteomes" id="UP001519305"/>
    </source>
</evidence>
<keyword evidence="1" id="KW-0472">Membrane</keyword>
<comment type="caution">
    <text evidence="2">The sequence shown here is derived from an EMBL/GenBank/DDBJ whole genome shotgun (WGS) entry which is preliminary data.</text>
</comment>
<evidence type="ECO:0000313" key="2">
    <source>
        <dbReference type="EMBL" id="MBP2333017.1"/>
    </source>
</evidence>
<reference evidence="2 3" key="1">
    <citation type="submission" date="2021-03" db="EMBL/GenBank/DDBJ databases">
        <title>Sequencing the genomes of 1000 actinobacteria strains.</title>
        <authorList>
            <person name="Klenk H.-P."/>
        </authorList>
    </citation>
    <scope>NUCLEOTIDE SEQUENCE [LARGE SCALE GENOMIC DNA]</scope>
    <source>
        <strain evidence="2 3">DSM 44506</strain>
    </source>
</reference>
<feature type="transmembrane region" description="Helical" evidence="1">
    <location>
        <begin position="128"/>
        <end position="145"/>
    </location>
</feature>
<name>A0ABS4U8M8_9CORY</name>
<organism evidence="2 3">
    <name type="scientific">Corynebacterium freneyi</name>
    <dbReference type="NCBI Taxonomy" id="134034"/>
    <lineage>
        <taxon>Bacteria</taxon>
        <taxon>Bacillati</taxon>
        <taxon>Actinomycetota</taxon>
        <taxon>Actinomycetes</taxon>
        <taxon>Mycobacteriales</taxon>
        <taxon>Corynebacteriaceae</taxon>
        <taxon>Corynebacterium</taxon>
    </lineage>
</organism>
<sequence>MNKPAEGGEVAVEKHWGAPDRSQVREDVGRGEIITGILWLSIAALVSLVLEVAYLGMRIDVGGVPIPLPWTIAAAYVFNLIITRTAMLWTKSRNIALIPMWTWIVGYIFLFIWTGLPFGGDQVLGESIRSVILLIAGIVGGGWPLRHRK</sequence>
<proteinExistence type="predicted"/>
<feature type="transmembrane region" description="Helical" evidence="1">
    <location>
        <begin position="66"/>
        <end position="83"/>
    </location>
</feature>
<dbReference type="RefSeq" id="WP_244979549.1">
    <property type="nucleotide sequence ID" value="NZ_CP047357.1"/>
</dbReference>
<evidence type="ECO:0000256" key="1">
    <source>
        <dbReference type="SAM" id="Phobius"/>
    </source>
</evidence>